<dbReference type="EMBL" id="BLAE01000010">
    <property type="protein sequence ID" value="GES08370.1"/>
    <property type="molecule type" value="Genomic_DNA"/>
</dbReference>
<feature type="transmembrane region" description="Helical" evidence="7">
    <location>
        <begin position="96"/>
        <end position="118"/>
    </location>
</feature>
<dbReference type="Pfam" id="PF00528">
    <property type="entry name" value="BPD_transp_1"/>
    <property type="match status" value="1"/>
</dbReference>
<feature type="transmembrane region" description="Helical" evidence="7">
    <location>
        <begin position="124"/>
        <end position="147"/>
    </location>
</feature>
<dbReference type="PROSITE" id="PS50928">
    <property type="entry name" value="ABC_TM1"/>
    <property type="match status" value="1"/>
</dbReference>
<evidence type="ECO:0000256" key="5">
    <source>
        <dbReference type="ARBA" id="ARBA00022989"/>
    </source>
</evidence>
<sequence length="273" mass="29350">MSRTFLVSALNQLWLPVLVIVLLWVGTAGSTNFYFPPFGDMVGAMGANLAHGGLLEDLWFSLKNILAGLGLAIVVGVLAGLIIGEHRRLRESLGPVLDFARATPTVAFVPVIILTLGIGATPKIFLIFLGSLWPILLNTISGVEGINPAVLETARSYRIPWQLRLRRVILPGATPQIVAGVRVALSVAVVLMVVSEIYGSPVGLGNFILRSGSSFAVTDTWGGTLLIGLLGYGLSVVLLAVEHVLLGWYFQRPPRVRRNTQGLALLEREALTR</sequence>
<feature type="domain" description="ABC transmembrane type-1" evidence="8">
    <location>
        <begin position="58"/>
        <end position="242"/>
    </location>
</feature>
<feature type="transmembrane region" description="Helical" evidence="7">
    <location>
        <begin position="12"/>
        <end position="35"/>
    </location>
</feature>
<organism evidence="9 10">
    <name type="scientific">Acrocarpospora macrocephala</name>
    <dbReference type="NCBI Taxonomy" id="150177"/>
    <lineage>
        <taxon>Bacteria</taxon>
        <taxon>Bacillati</taxon>
        <taxon>Actinomycetota</taxon>
        <taxon>Actinomycetes</taxon>
        <taxon>Streptosporangiales</taxon>
        <taxon>Streptosporangiaceae</taxon>
        <taxon>Acrocarpospora</taxon>
    </lineage>
</organism>
<gene>
    <name evidence="9" type="ORF">Amac_019660</name>
</gene>
<evidence type="ECO:0000256" key="1">
    <source>
        <dbReference type="ARBA" id="ARBA00004651"/>
    </source>
</evidence>
<name>A0A5M3WJ42_9ACTN</name>
<dbReference type="GO" id="GO:0005886">
    <property type="term" value="C:plasma membrane"/>
    <property type="evidence" value="ECO:0007669"/>
    <property type="project" value="UniProtKB-SubCell"/>
</dbReference>
<accession>A0A5M3WJ42</accession>
<keyword evidence="6 7" id="KW-0472">Membrane</keyword>
<evidence type="ECO:0000256" key="7">
    <source>
        <dbReference type="RuleBase" id="RU363032"/>
    </source>
</evidence>
<keyword evidence="10" id="KW-1185">Reference proteome</keyword>
<evidence type="ECO:0000256" key="2">
    <source>
        <dbReference type="ARBA" id="ARBA00022448"/>
    </source>
</evidence>
<feature type="transmembrane region" description="Helical" evidence="7">
    <location>
        <begin position="65"/>
        <end position="84"/>
    </location>
</feature>
<proteinExistence type="inferred from homology"/>
<comment type="subcellular location">
    <subcellularLocation>
        <location evidence="1 7">Cell membrane</location>
        <topology evidence="1 7">Multi-pass membrane protein</topology>
    </subcellularLocation>
</comment>
<dbReference type="InterPro" id="IPR035906">
    <property type="entry name" value="MetI-like_sf"/>
</dbReference>
<dbReference type="Gene3D" id="1.10.3720.10">
    <property type="entry name" value="MetI-like"/>
    <property type="match status" value="1"/>
</dbReference>
<keyword evidence="5 7" id="KW-1133">Transmembrane helix</keyword>
<evidence type="ECO:0000313" key="9">
    <source>
        <dbReference type="EMBL" id="GES08370.1"/>
    </source>
</evidence>
<dbReference type="PANTHER" id="PTHR30151:SF0">
    <property type="entry name" value="ABC TRANSPORTER PERMEASE PROTEIN MJ0413-RELATED"/>
    <property type="match status" value="1"/>
</dbReference>
<protein>
    <submittedName>
        <fullName evidence="9">ABC transporter permease</fullName>
    </submittedName>
</protein>
<evidence type="ECO:0000259" key="8">
    <source>
        <dbReference type="PROSITE" id="PS50928"/>
    </source>
</evidence>
<dbReference type="Proteomes" id="UP000331127">
    <property type="component" value="Unassembled WGS sequence"/>
</dbReference>
<dbReference type="InterPro" id="IPR000515">
    <property type="entry name" value="MetI-like"/>
</dbReference>
<dbReference type="SUPFAM" id="SSF161098">
    <property type="entry name" value="MetI-like"/>
    <property type="match status" value="1"/>
</dbReference>
<feature type="transmembrane region" description="Helical" evidence="7">
    <location>
        <begin position="225"/>
        <end position="250"/>
    </location>
</feature>
<dbReference type="RefSeq" id="WP_218040976.1">
    <property type="nucleotide sequence ID" value="NZ_BAAAHL010000038.1"/>
</dbReference>
<keyword evidence="2 7" id="KW-0813">Transport</keyword>
<feature type="transmembrane region" description="Helical" evidence="7">
    <location>
        <begin position="168"/>
        <end position="194"/>
    </location>
</feature>
<evidence type="ECO:0000256" key="6">
    <source>
        <dbReference type="ARBA" id="ARBA00023136"/>
    </source>
</evidence>
<dbReference type="CDD" id="cd06261">
    <property type="entry name" value="TM_PBP2"/>
    <property type="match status" value="1"/>
</dbReference>
<keyword evidence="4 7" id="KW-0812">Transmembrane</keyword>
<evidence type="ECO:0000256" key="4">
    <source>
        <dbReference type="ARBA" id="ARBA00022692"/>
    </source>
</evidence>
<comment type="caution">
    <text evidence="9">The sequence shown here is derived from an EMBL/GenBank/DDBJ whole genome shotgun (WGS) entry which is preliminary data.</text>
</comment>
<reference evidence="9 10" key="1">
    <citation type="submission" date="2019-10" db="EMBL/GenBank/DDBJ databases">
        <title>Whole genome shotgun sequence of Acrocarpospora macrocephala NBRC 16266.</title>
        <authorList>
            <person name="Ichikawa N."/>
            <person name="Kimura A."/>
            <person name="Kitahashi Y."/>
            <person name="Komaki H."/>
            <person name="Oguchi A."/>
        </authorList>
    </citation>
    <scope>NUCLEOTIDE SEQUENCE [LARGE SCALE GENOMIC DNA]</scope>
    <source>
        <strain evidence="9 10">NBRC 16266</strain>
    </source>
</reference>
<evidence type="ECO:0000313" key="10">
    <source>
        <dbReference type="Proteomes" id="UP000331127"/>
    </source>
</evidence>
<comment type="similarity">
    <text evidence="7">Belongs to the binding-protein-dependent transport system permease family.</text>
</comment>
<keyword evidence="3" id="KW-1003">Cell membrane</keyword>
<dbReference type="PANTHER" id="PTHR30151">
    <property type="entry name" value="ALKANE SULFONATE ABC TRANSPORTER-RELATED, MEMBRANE SUBUNIT"/>
    <property type="match status" value="1"/>
</dbReference>
<evidence type="ECO:0000256" key="3">
    <source>
        <dbReference type="ARBA" id="ARBA00022475"/>
    </source>
</evidence>
<dbReference type="GO" id="GO:0055085">
    <property type="term" value="P:transmembrane transport"/>
    <property type="evidence" value="ECO:0007669"/>
    <property type="project" value="InterPro"/>
</dbReference>
<dbReference type="AlphaFoldDB" id="A0A5M3WJ42"/>